<sequence>MNGRNSSFCFVGNVGPSSMSSSNDGSTLR</sequence>
<evidence type="ECO:0000256" key="1">
    <source>
        <dbReference type="SAM" id="MobiDB-lite"/>
    </source>
</evidence>
<proteinExistence type="predicted"/>
<dbReference type="EMBL" id="GBXM01033492">
    <property type="protein sequence ID" value="JAH75085.1"/>
    <property type="molecule type" value="Transcribed_RNA"/>
</dbReference>
<reference evidence="2" key="2">
    <citation type="journal article" date="2015" name="Fish Shellfish Immunol.">
        <title>Early steps in the European eel (Anguilla anguilla)-Vibrio vulnificus interaction in the gills: Role of the RtxA13 toxin.</title>
        <authorList>
            <person name="Callol A."/>
            <person name="Pajuelo D."/>
            <person name="Ebbesson L."/>
            <person name="Teles M."/>
            <person name="MacKenzie S."/>
            <person name="Amaro C."/>
        </authorList>
    </citation>
    <scope>NUCLEOTIDE SEQUENCE</scope>
</reference>
<feature type="region of interest" description="Disordered" evidence="1">
    <location>
        <begin position="1"/>
        <end position="29"/>
    </location>
</feature>
<name>A0A0E9VC92_ANGAN</name>
<organism evidence="2">
    <name type="scientific">Anguilla anguilla</name>
    <name type="common">European freshwater eel</name>
    <name type="synonym">Muraena anguilla</name>
    <dbReference type="NCBI Taxonomy" id="7936"/>
    <lineage>
        <taxon>Eukaryota</taxon>
        <taxon>Metazoa</taxon>
        <taxon>Chordata</taxon>
        <taxon>Craniata</taxon>
        <taxon>Vertebrata</taxon>
        <taxon>Euteleostomi</taxon>
        <taxon>Actinopterygii</taxon>
        <taxon>Neopterygii</taxon>
        <taxon>Teleostei</taxon>
        <taxon>Anguilliformes</taxon>
        <taxon>Anguillidae</taxon>
        <taxon>Anguilla</taxon>
    </lineage>
</organism>
<reference evidence="2" key="1">
    <citation type="submission" date="2014-11" db="EMBL/GenBank/DDBJ databases">
        <authorList>
            <person name="Amaro Gonzalez C."/>
        </authorList>
    </citation>
    <scope>NUCLEOTIDE SEQUENCE</scope>
</reference>
<evidence type="ECO:0000313" key="2">
    <source>
        <dbReference type="EMBL" id="JAH75085.1"/>
    </source>
</evidence>
<accession>A0A0E9VC92</accession>
<dbReference type="AlphaFoldDB" id="A0A0E9VC92"/>
<protein>
    <submittedName>
        <fullName evidence="2">Uncharacterized protein</fullName>
    </submittedName>
</protein>